<evidence type="ECO:0000313" key="6">
    <source>
        <dbReference type="Proteomes" id="UP000622580"/>
    </source>
</evidence>
<dbReference type="InterPro" id="IPR015590">
    <property type="entry name" value="Aldehyde_DH_dom"/>
</dbReference>
<dbReference type="PANTHER" id="PTHR43217">
    <property type="entry name" value="SUCCINATE SEMIALDEHYDE DEHYDROGENASE [NAD(P)+] SAD"/>
    <property type="match status" value="1"/>
</dbReference>
<dbReference type="InterPro" id="IPR016161">
    <property type="entry name" value="Ald_DH/histidinol_DH"/>
</dbReference>
<evidence type="ECO:0000259" key="4">
    <source>
        <dbReference type="Pfam" id="PF00171"/>
    </source>
</evidence>
<dbReference type="GO" id="GO:0004030">
    <property type="term" value="F:aldehyde dehydrogenase [NAD(P)+] activity"/>
    <property type="evidence" value="ECO:0007669"/>
    <property type="project" value="InterPro"/>
</dbReference>
<comment type="caution">
    <text evidence="5">The sequence shown here is derived from an EMBL/GenBank/DDBJ whole genome shotgun (WGS) entry which is preliminary data.</text>
</comment>
<dbReference type="GO" id="GO:0004777">
    <property type="term" value="F:succinate-semialdehyde dehydrogenase (NAD+) activity"/>
    <property type="evidence" value="ECO:0007669"/>
    <property type="project" value="TreeGrafter"/>
</dbReference>
<dbReference type="Gene3D" id="3.40.605.10">
    <property type="entry name" value="Aldehyde Dehydrogenase, Chain A, domain 1"/>
    <property type="match status" value="1"/>
</dbReference>
<dbReference type="InterPro" id="IPR016163">
    <property type="entry name" value="Ald_DH_C"/>
</dbReference>
<gene>
    <name evidence="5" type="ORF">JKL49_13280</name>
</gene>
<dbReference type="InterPro" id="IPR016162">
    <property type="entry name" value="Ald_DH_N"/>
</dbReference>
<dbReference type="InterPro" id="IPR044148">
    <property type="entry name" value="ALDH_GabD1-like"/>
</dbReference>
<feature type="domain" description="Aldehyde dehydrogenase" evidence="4">
    <location>
        <begin position="36"/>
        <end position="486"/>
    </location>
</feature>
<dbReference type="EMBL" id="JAGSGD010000001">
    <property type="protein sequence ID" value="MBR7620361.1"/>
    <property type="molecule type" value="Genomic_DNA"/>
</dbReference>
<dbReference type="SUPFAM" id="SSF53720">
    <property type="entry name" value="ALDH-like"/>
    <property type="match status" value="1"/>
</dbReference>
<name>A0A941D1B8_9CAUL</name>
<proteinExistence type="inferred from homology"/>
<dbReference type="Pfam" id="PF00171">
    <property type="entry name" value="Aldedh"/>
    <property type="match status" value="1"/>
</dbReference>
<dbReference type="AlphaFoldDB" id="A0A941D1B8"/>
<evidence type="ECO:0000313" key="5">
    <source>
        <dbReference type="EMBL" id="MBR7620361.1"/>
    </source>
</evidence>
<dbReference type="CDD" id="cd07100">
    <property type="entry name" value="ALDH_SSADH1_GabD1"/>
    <property type="match status" value="1"/>
</dbReference>
<evidence type="ECO:0000256" key="1">
    <source>
        <dbReference type="ARBA" id="ARBA00009986"/>
    </source>
</evidence>
<dbReference type="PANTHER" id="PTHR43217:SF1">
    <property type="entry name" value="SUCCINATE SEMIALDEHYDE DEHYDROGENASE [NAD(P)+] SAD"/>
    <property type="match status" value="1"/>
</dbReference>
<accession>A0A941D1B8</accession>
<organism evidence="5 6">
    <name type="scientific">Phenylobacterium glaciei</name>
    <dbReference type="NCBI Taxonomy" id="2803784"/>
    <lineage>
        <taxon>Bacteria</taxon>
        <taxon>Pseudomonadati</taxon>
        <taxon>Pseudomonadota</taxon>
        <taxon>Alphaproteobacteria</taxon>
        <taxon>Caulobacterales</taxon>
        <taxon>Caulobacteraceae</taxon>
        <taxon>Phenylobacterium</taxon>
    </lineage>
</organism>
<keyword evidence="6" id="KW-1185">Reference proteome</keyword>
<dbReference type="FunFam" id="3.40.605.10:FF:000012">
    <property type="entry name" value="NAD-dependent succinate-semialdehyde dehydrogenase"/>
    <property type="match status" value="1"/>
</dbReference>
<keyword evidence="2" id="KW-0521">NADP</keyword>
<evidence type="ECO:0000256" key="3">
    <source>
        <dbReference type="ARBA" id="ARBA00023002"/>
    </source>
</evidence>
<dbReference type="Proteomes" id="UP000622580">
    <property type="component" value="Unassembled WGS sequence"/>
</dbReference>
<evidence type="ECO:0000256" key="2">
    <source>
        <dbReference type="ARBA" id="ARBA00022857"/>
    </source>
</evidence>
<protein>
    <submittedName>
        <fullName evidence="5">NAD-dependent succinate-semialdehyde dehydrogenase</fullName>
    </submittedName>
</protein>
<keyword evidence="3" id="KW-0560">Oxidoreductase</keyword>
<dbReference type="Gene3D" id="3.40.309.10">
    <property type="entry name" value="Aldehyde Dehydrogenase, Chain A, domain 2"/>
    <property type="match status" value="1"/>
</dbReference>
<comment type="similarity">
    <text evidence="1">Belongs to the aldehyde dehydrogenase family.</text>
</comment>
<dbReference type="InterPro" id="IPR047110">
    <property type="entry name" value="GABD/Sad-like"/>
</dbReference>
<reference evidence="5" key="1">
    <citation type="submission" date="2021-04" db="EMBL/GenBank/DDBJ databases">
        <title>Draft genome assembly of strain Phenylobacterium sp. 20VBR1 using MiniION and Illumina platforms.</title>
        <authorList>
            <person name="Thomas F.A."/>
            <person name="Krishnan K.P."/>
            <person name="Sinha R.K."/>
        </authorList>
    </citation>
    <scope>NUCLEOTIDE SEQUENCE</scope>
    <source>
        <strain evidence="5">20VBR1</strain>
    </source>
</reference>
<sequence>MGGDLSGPYRAGRATLLGAVGSHRTHRSRSLAMAATFQAHDPATGQAGPVYDGHTDQEALDITRAARTCFETWKRTSLPERAAPMRRAAQVLRRRASEFAALMTDEMGKTLTEGLAEIEKCAAHCDHFAEHAETYLAEQAVDMGGPKAKVAFRPMGTILAVMPWNFPFWQVIRFAAPTLMAGNTAVLKHASNVPGCALALEAVFREAGFPADAFRTLLIPSKSVQAIIEDPAIAAVSLTGSVPAGRQVASQAAGVLKKSVLELGGSDAYLVLEDVDVRGAAQIAAAARMVNGGQSCIAGKRFIVVAEIRAAFEAALVDAMAAFAMGDPRHQDTKLGPLQSVEARDEIHRQVTESIARGARLLLGGQVPDRPGAWYPATVLAGVVPGMPAHDEEVFGPVAAVIEARDEADAIRIANDSPFGLGSGVLTGDLARGERIATEELEAGMSFVNQNVRSDSRLPFGGVKHSGFGRECADFGIREFVNIKSVLVHPAPTSAGGPQ</sequence>